<dbReference type="STRING" id="296218.AWN68_16015"/>
<dbReference type="Proteomes" id="UP000075615">
    <property type="component" value="Unassembled WGS sequence"/>
</dbReference>
<comment type="caution">
    <text evidence="1">The sequence shown here is derived from an EMBL/GenBank/DDBJ whole genome shotgun (WGS) entry which is preliminary data.</text>
</comment>
<reference evidence="1 2" key="1">
    <citation type="submission" date="2016-01" db="EMBL/GenBank/DDBJ databases">
        <title>Genome sequencing of Roseivirga echinicomitans KMM 6058.</title>
        <authorList>
            <person name="Selvaratnam C."/>
            <person name="Thevarajoo S."/>
            <person name="Goh K.M."/>
            <person name="Ee R."/>
            <person name="Chan K.-G."/>
            <person name="Chong C.S."/>
        </authorList>
    </citation>
    <scope>NUCLEOTIDE SEQUENCE [LARGE SCALE GENOMIC DNA]</scope>
    <source>
        <strain evidence="1 2">KMM 6058</strain>
    </source>
</reference>
<gene>
    <name evidence="1" type="ORF">AWN68_16015</name>
</gene>
<accession>A0A150XUC8</accession>
<dbReference type="AlphaFoldDB" id="A0A150XUC8"/>
<evidence type="ECO:0000313" key="2">
    <source>
        <dbReference type="Proteomes" id="UP000075615"/>
    </source>
</evidence>
<name>A0A150XUC8_9BACT</name>
<organism evidence="1 2">
    <name type="scientific">Roseivirga echinicomitans</name>
    <dbReference type="NCBI Taxonomy" id="296218"/>
    <lineage>
        <taxon>Bacteria</taxon>
        <taxon>Pseudomonadati</taxon>
        <taxon>Bacteroidota</taxon>
        <taxon>Cytophagia</taxon>
        <taxon>Cytophagales</taxon>
        <taxon>Roseivirgaceae</taxon>
        <taxon>Roseivirga</taxon>
    </lineage>
</organism>
<protein>
    <submittedName>
        <fullName evidence="1">Uncharacterized protein</fullName>
    </submittedName>
</protein>
<evidence type="ECO:0000313" key="1">
    <source>
        <dbReference type="EMBL" id="KYG82341.1"/>
    </source>
</evidence>
<sequence>MDFRYLQAVTNITIDKDIRLRKTHFKDLEELKLELILVEEEAFELSPSQVKMLKEREDEADKATDKGLAWDRSLITRKHG</sequence>
<dbReference type="EMBL" id="LRDB01000004">
    <property type="protein sequence ID" value="KYG82341.1"/>
    <property type="molecule type" value="Genomic_DNA"/>
</dbReference>
<proteinExistence type="predicted"/>
<keyword evidence="2" id="KW-1185">Reference proteome</keyword>